<sequence length="77" mass="8270">MRKKLKLTPTTDNTLHIDASAISLPTAPGGYDIQCGACEEIMLKGYDVRASSFMVIDALVCQHCGQNNLFASVLPQG</sequence>
<dbReference type="GeneID" id="29519202"/>
<proteinExistence type="predicted"/>
<dbReference type="RefSeq" id="WP_034797776.1">
    <property type="nucleotide sequence ID" value="NZ_CP015880.1"/>
</dbReference>
<keyword evidence="2" id="KW-1185">Reference proteome</keyword>
<organism evidence="1 2">
    <name type="scientific">Ensifer adhaerens</name>
    <name type="common">Sinorhizobium morelense</name>
    <dbReference type="NCBI Taxonomy" id="106592"/>
    <lineage>
        <taxon>Bacteria</taxon>
        <taxon>Pseudomonadati</taxon>
        <taxon>Pseudomonadota</taxon>
        <taxon>Alphaproteobacteria</taxon>
        <taxon>Hyphomicrobiales</taxon>
        <taxon>Rhizobiaceae</taxon>
        <taxon>Sinorhizobium/Ensifer group</taxon>
        <taxon>Ensifer</taxon>
    </lineage>
</organism>
<protein>
    <submittedName>
        <fullName evidence="1">Uncharacterized protein</fullName>
    </submittedName>
</protein>
<dbReference type="EMBL" id="CP121308">
    <property type="protein sequence ID" value="WFP89670.1"/>
    <property type="molecule type" value="Genomic_DNA"/>
</dbReference>
<name>A0ABY8HDQ8_ENSAD</name>
<evidence type="ECO:0000313" key="1">
    <source>
        <dbReference type="EMBL" id="WFP89670.1"/>
    </source>
</evidence>
<reference evidence="1 2" key="1">
    <citation type="submission" date="2023-03" db="EMBL/GenBank/DDBJ databases">
        <title>Comparative genome and transcriptome analysis combination mining strategies for increasing vitamin B12 production of Ensifer adhaerens strain.</title>
        <authorList>
            <person name="Yongheng L."/>
        </authorList>
    </citation>
    <scope>NUCLEOTIDE SEQUENCE [LARGE SCALE GENOMIC DNA]</scope>
    <source>
        <strain evidence="1 2">Casida A-T305</strain>
    </source>
</reference>
<gene>
    <name evidence="1" type="ORF">P4B07_14010</name>
</gene>
<dbReference type="Proteomes" id="UP001214094">
    <property type="component" value="Chromosome"/>
</dbReference>
<evidence type="ECO:0000313" key="2">
    <source>
        <dbReference type="Proteomes" id="UP001214094"/>
    </source>
</evidence>
<accession>A0ABY8HDQ8</accession>